<dbReference type="EMBL" id="MEVD01000006">
    <property type="protein sequence ID" value="OGC54030.1"/>
    <property type="molecule type" value="Genomic_DNA"/>
</dbReference>
<dbReference type="STRING" id="1802620.A3D91_04700"/>
<evidence type="ECO:0000256" key="5">
    <source>
        <dbReference type="RuleBase" id="RU000562"/>
    </source>
</evidence>
<evidence type="ECO:0000313" key="8">
    <source>
        <dbReference type="Proteomes" id="UP000178127"/>
    </source>
</evidence>
<comment type="function">
    <text evidence="4 5">This protein binds to 23S rRNA in the presence of protein L20.</text>
</comment>
<keyword evidence="4 5" id="KW-0694">RNA-binding</keyword>
<protein>
    <recommendedName>
        <fullName evidence="4">Large ribosomal subunit protein bL21</fullName>
    </recommendedName>
</protein>
<dbReference type="PANTHER" id="PTHR21349">
    <property type="entry name" value="50S RIBOSOMAL PROTEIN L21"/>
    <property type="match status" value="1"/>
</dbReference>
<dbReference type="AlphaFoldDB" id="A0A1F4VAV1"/>
<accession>A0A1F4VAV1</accession>
<dbReference type="GO" id="GO:0005737">
    <property type="term" value="C:cytoplasm"/>
    <property type="evidence" value="ECO:0007669"/>
    <property type="project" value="UniProtKB-ARBA"/>
</dbReference>
<dbReference type="GO" id="GO:0003735">
    <property type="term" value="F:structural constituent of ribosome"/>
    <property type="evidence" value="ECO:0007669"/>
    <property type="project" value="InterPro"/>
</dbReference>
<gene>
    <name evidence="4" type="primary">rplU</name>
    <name evidence="7" type="ORF">A3D91_04700</name>
</gene>
<organism evidence="7 8">
    <name type="scientific">candidate division WWE3 bacterium RIFCSPHIGHO2_02_FULL_38_14</name>
    <dbReference type="NCBI Taxonomy" id="1802620"/>
    <lineage>
        <taxon>Bacteria</taxon>
        <taxon>Katanobacteria</taxon>
    </lineage>
</organism>
<keyword evidence="3 4" id="KW-0687">Ribonucleoprotein</keyword>
<keyword evidence="2 4" id="KW-0689">Ribosomal protein</keyword>
<dbReference type="GO" id="GO:1990904">
    <property type="term" value="C:ribonucleoprotein complex"/>
    <property type="evidence" value="ECO:0007669"/>
    <property type="project" value="UniProtKB-KW"/>
</dbReference>
<comment type="similarity">
    <text evidence="1 4 5">Belongs to the bacterial ribosomal protein bL21 family.</text>
</comment>
<evidence type="ECO:0000313" key="7">
    <source>
        <dbReference type="EMBL" id="OGC54030.1"/>
    </source>
</evidence>
<proteinExistence type="inferred from homology"/>
<dbReference type="SUPFAM" id="SSF141091">
    <property type="entry name" value="L21p-like"/>
    <property type="match status" value="1"/>
</dbReference>
<dbReference type="HAMAP" id="MF_01363">
    <property type="entry name" value="Ribosomal_bL21"/>
    <property type="match status" value="1"/>
</dbReference>
<feature type="region of interest" description="Disordered" evidence="6">
    <location>
        <begin position="117"/>
        <end position="163"/>
    </location>
</feature>
<dbReference type="GO" id="GO:0006412">
    <property type="term" value="P:translation"/>
    <property type="evidence" value="ECO:0007669"/>
    <property type="project" value="UniProtKB-UniRule"/>
</dbReference>
<keyword evidence="4 5" id="KW-0699">rRNA-binding</keyword>
<evidence type="ECO:0000256" key="6">
    <source>
        <dbReference type="SAM" id="MobiDB-lite"/>
    </source>
</evidence>
<dbReference type="NCBIfam" id="TIGR00061">
    <property type="entry name" value="L21"/>
    <property type="match status" value="1"/>
</dbReference>
<dbReference type="GO" id="GO:0005840">
    <property type="term" value="C:ribosome"/>
    <property type="evidence" value="ECO:0007669"/>
    <property type="project" value="UniProtKB-KW"/>
</dbReference>
<dbReference type="InterPro" id="IPR036164">
    <property type="entry name" value="bL21-like_sf"/>
</dbReference>
<feature type="compositionally biased region" description="Basic and acidic residues" evidence="6">
    <location>
        <begin position="117"/>
        <end position="150"/>
    </location>
</feature>
<dbReference type="PANTHER" id="PTHR21349:SF0">
    <property type="entry name" value="LARGE RIBOSOMAL SUBUNIT PROTEIN BL21M"/>
    <property type="match status" value="1"/>
</dbReference>
<evidence type="ECO:0000256" key="3">
    <source>
        <dbReference type="ARBA" id="ARBA00023274"/>
    </source>
</evidence>
<reference evidence="7 8" key="1">
    <citation type="journal article" date="2016" name="Nat. Commun.">
        <title>Thousands of microbial genomes shed light on interconnected biogeochemical processes in an aquifer system.</title>
        <authorList>
            <person name="Anantharaman K."/>
            <person name="Brown C.T."/>
            <person name="Hug L.A."/>
            <person name="Sharon I."/>
            <person name="Castelle C.J."/>
            <person name="Probst A.J."/>
            <person name="Thomas B.C."/>
            <person name="Singh A."/>
            <person name="Wilkins M.J."/>
            <person name="Karaoz U."/>
            <person name="Brodie E.L."/>
            <person name="Williams K.H."/>
            <person name="Hubbard S.S."/>
            <person name="Banfield J.F."/>
        </authorList>
    </citation>
    <scope>NUCLEOTIDE SEQUENCE [LARGE SCALE GENOMIC DNA]</scope>
</reference>
<evidence type="ECO:0000256" key="1">
    <source>
        <dbReference type="ARBA" id="ARBA00008563"/>
    </source>
</evidence>
<dbReference type="Proteomes" id="UP000178127">
    <property type="component" value="Unassembled WGS sequence"/>
</dbReference>
<comment type="caution">
    <text evidence="7">The sequence shown here is derived from an EMBL/GenBank/DDBJ whole genome shotgun (WGS) entry which is preliminary data.</text>
</comment>
<evidence type="ECO:0000256" key="2">
    <source>
        <dbReference type="ARBA" id="ARBA00022980"/>
    </source>
</evidence>
<name>A0A1F4VAV1_UNCKA</name>
<dbReference type="GO" id="GO:0019843">
    <property type="term" value="F:rRNA binding"/>
    <property type="evidence" value="ECO:0007669"/>
    <property type="project" value="UniProtKB-UniRule"/>
</dbReference>
<comment type="subunit">
    <text evidence="4">Part of the 50S ribosomal subunit. Contacts protein L20.</text>
</comment>
<dbReference type="InterPro" id="IPR001787">
    <property type="entry name" value="Ribosomal_bL21"/>
</dbReference>
<evidence type="ECO:0000256" key="4">
    <source>
        <dbReference type="HAMAP-Rule" id="MF_01363"/>
    </source>
</evidence>
<dbReference type="InterPro" id="IPR028909">
    <property type="entry name" value="bL21-like"/>
</dbReference>
<sequence>MKYAVIKLDGKQLKVLEGQKLKVNRQPKIEVEVLAYSNGTDLYVGDPYLTDVKVKTSVLGEETGKKVTIQRFKSKSRYRVKKGHKQPLTAIRIDEINKTGEDRTIQETKPVKIETRKKIKSDEVTAKKTSKVQEEIKTKTSKVTDQEKNTNKSKISVKKNNKL</sequence>
<dbReference type="Pfam" id="PF00829">
    <property type="entry name" value="Ribosomal_L21p"/>
    <property type="match status" value="1"/>
</dbReference>